<dbReference type="GO" id="GO:0019789">
    <property type="term" value="F:SUMO transferase activity"/>
    <property type="evidence" value="ECO:0007669"/>
    <property type="project" value="InterPro"/>
</dbReference>
<keyword evidence="8" id="KW-1185">Reference proteome</keyword>
<organism evidence="8 10">
    <name type="scientific">Petromyzon marinus</name>
    <name type="common">Sea lamprey</name>
    <dbReference type="NCBI Taxonomy" id="7757"/>
    <lineage>
        <taxon>Eukaryota</taxon>
        <taxon>Metazoa</taxon>
        <taxon>Chordata</taxon>
        <taxon>Craniata</taxon>
        <taxon>Vertebrata</taxon>
        <taxon>Cyclostomata</taxon>
        <taxon>Hyperoartia</taxon>
        <taxon>Petromyzontiformes</taxon>
        <taxon>Petromyzontidae</taxon>
        <taxon>Petromyzon</taxon>
    </lineage>
</organism>
<dbReference type="GO" id="GO:0007131">
    <property type="term" value="P:reciprocal meiotic recombination"/>
    <property type="evidence" value="ECO:0007669"/>
    <property type="project" value="InterPro"/>
</dbReference>
<evidence type="ECO:0000259" key="7">
    <source>
        <dbReference type="PROSITE" id="PS50089"/>
    </source>
</evidence>
<dbReference type="GO" id="GO:0007129">
    <property type="term" value="P:homologous chromosome pairing at meiosis"/>
    <property type="evidence" value="ECO:0007669"/>
    <property type="project" value="TreeGrafter"/>
</dbReference>
<evidence type="ECO:0000313" key="10">
    <source>
        <dbReference type="RefSeq" id="XP_032830700.1"/>
    </source>
</evidence>
<keyword evidence="4" id="KW-0469">Meiosis</keyword>
<protein>
    <submittedName>
        <fullName evidence="9 10">RING finger protein 212B-like isoform X1</fullName>
    </submittedName>
</protein>
<keyword evidence="3" id="KW-0862">Zinc</keyword>
<accession>A0AAJ7U8M1</accession>
<keyword evidence="2 5" id="KW-0863">Zinc-finger</keyword>
<dbReference type="InterPro" id="IPR001841">
    <property type="entry name" value="Znf_RING"/>
</dbReference>
<feature type="domain" description="RING-type" evidence="7">
    <location>
        <begin position="7"/>
        <end position="47"/>
    </location>
</feature>
<dbReference type="RefSeq" id="XP_032830700.1">
    <property type="nucleotide sequence ID" value="XM_032974809.1"/>
</dbReference>
<dbReference type="GO" id="GO:0016925">
    <property type="term" value="P:protein sumoylation"/>
    <property type="evidence" value="ECO:0007669"/>
    <property type="project" value="TreeGrafter"/>
</dbReference>
<dbReference type="KEGG" id="pmrn:116954239"/>
<evidence type="ECO:0000256" key="3">
    <source>
        <dbReference type="ARBA" id="ARBA00022833"/>
    </source>
</evidence>
<dbReference type="RefSeq" id="XP_032830699.1">
    <property type="nucleotide sequence ID" value="XM_032974808.1"/>
</dbReference>
<reference evidence="9 10" key="1">
    <citation type="submission" date="2025-04" db="UniProtKB">
        <authorList>
            <consortium name="RefSeq"/>
        </authorList>
    </citation>
    <scope>IDENTIFICATION</scope>
    <source>
        <tissue evidence="9 10">Sperm</tissue>
    </source>
</reference>
<evidence type="ECO:0000256" key="2">
    <source>
        <dbReference type="ARBA" id="ARBA00022771"/>
    </source>
</evidence>
<evidence type="ECO:0000313" key="8">
    <source>
        <dbReference type="Proteomes" id="UP001318040"/>
    </source>
</evidence>
<gene>
    <name evidence="9 10" type="primary">LOC116954239</name>
</gene>
<proteinExistence type="predicted"/>
<evidence type="ECO:0000256" key="1">
    <source>
        <dbReference type="ARBA" id="ARBA00022723"/>
    </source>
</evidence>
<dbReference type="PANTHER" id="PTHR22663:SF17">
    <property type="entry name" value="RING FINGER PROTEIN NARYA-RELATED"/>
    <property type="match status" value="1"/>
</dbReference>
<dbReference type="Proteomes" id="UP001318040">
    <property type="component" value="Chromosome 54"/>
</dbReference>
<evidence type="ECO:0000256" key="4">
    <source>
        <dbReference type="ARBA" id="ARBA00023254"/>
    </source>
</evidence>
<dbReference type="Pfam" id="PF14634">
    <property type="entry name" value="zf-RING_5"/>
    <property type="match status" value="1"/>
</dbReference>
<dbReference type="SUPFAM" id="SSF57850">
    <property type="entry name" value="RING/U-box"/>
    <property type="match status" value="1"/>
</dbReference>
<dbReference type="AlphaFoldDB" id="A0AAJ7U8M1"/>
<evidence type="ECO:0000256" key="5">
    <source>
        <dbReference type="PROSITE-ProRule" id="PRU00175"/>
    </source>
</evidence>
<evidence type="ECO:0000313" key="9">
    <source>
        <dbReference type="RefSeq" id="XP_032830699.1"/>
    </source>
</evidence>
<name>A0AAJ7U8M1_PETMA</name>
<dbReference type="GO" id="GO:0008270">
    <property type="term" value="F:zinc ion binding"/>
    <property type="evidence" value="ECO:0007669"/>
    <property type="project" value="UniProtKB-KW"/>
</dbReference>
<dbReference type="PANTHER" id="PTHR22663">
    <property type="entry name" value="RING FINGER PROTEIN NARYA-RELATED"/>
    <property type="match status" value="1"/>
</dbReference>
<feature type="compositionally biased region" description="Polar residues" evidence="6">
    <location>
        <begin position="213"/>
        <end position="228"/>
    </location>
</feature>
<keyword evidence="1" id="KW-0479">Metal-binding</keyword>
<evidence type="ECO:0000256" key="6">
    <source>
        <dbReference type="SAM" id="MobiDB-lite"/>
    </source>
</evidence>
<feature type="region of interest" description="Disordered" evidence="6">
    <location>
        <begin position="190"/>
        <end position="245"/>
    </location>
</feature>
<dbReference type="InterPro" id="IPR042123">
    <property type="entry name" value="Zip3/RNF212-like"/>
</dbReference>
<sequence length="331" mass="36555">MADWLHCNMCYSQPGPDVRGFTFTNCGHIICHNCNSKVSMDKCGICDVPCRKMVLSNKMASKEKMFFIDPAETVKTYLMQVIQVMEFQKTQRCKLFINQTQKMSRMEAAQTQMTNKIQEMGRECAMLRRENAELRNAAQMARGSPAMYGLSLNTTGNRHTNFTPCAMPGAASPQHSRGAVSPFCRNKRTFSNTPEGGNCGSVKGTWARPSPNIMVSTPQTPTGSSRVSMRNPPAEGRMGTPSQMQSQSVMRFRRHPGMVSGPACPSNWPSSQGRAESSQCSMIAKNPLCFQTPFASPSTRQMHGMSSSHFTGTNLSSSQAKTQIQVTYPKI</sequence>
<dbReference type="GO" id="GO:0000795">
    <property type="term" value="C:synaptonemal complex"/>
    <property type="evidence" value="ECO:0007669"/>
    <property type="project" value="InterPro"/>
</dbReference>
<dbReference type="PROSITE" id="PS50089">
    <property type="entry name" value="ZF_RING_2"/>
    <property type="match status" value="1"/>
</dbReference>